<evidence type="ECO:0000313" key="2">
    <source>
        <dbReference type="EMBL" id="MFC5144525.1"/>
    </source>
</evidence>
<reference evidence="3" key="1">
    <citation type="journal article" date="2019" name="Int. J. Syst. Evol. Microbiol.">
        <title>The Global Catalogue of Microorganisms (GCM) 10K type strain sequencing project: providing services to taxonomists for standard genome sequencing and annotation.</title>
        <authorList>
            <consortium name="The Broad Institute Genomics Platform"/>
            <consortium name="The Broad Institute Genome Sequencing Center for Infectious Disease"/>
            <person name="Wu L."/>
            <person name="Ma J."/>
        </authorList>
    </citation>
    <scope>NUCLEOTIDE SEQUENCE [LARGE SCALE GENOMIC DNA]</scope>
    <source>
        <strain evidence="3">CGMCC 4.1641</strain>
    </source>
</reference>
<name>A0ABV9ZWJ7_9ACTN</name>
<proteinExistence type="predicted"/>
<gene>
    <name evidence="2" type="ORF">ACFPP6_07465</name>
</gene>
<evidence type="ECO:0000256" key="1">
    <source>
        <dbReference type="SAM" id="MobiDB-lite"/>
    </source>
</evidence>
<comment type="caution">
    <text evidence="2">The sequence shown here is derived from an EMBL/GenBank/DDBJ whole genome shotgun (WGS) entry which is preliminary data.</text>
</comment>
<dbReference type="EMBL" id="JBHSKJ010000003">
    <property type="protein sequence ID" value="MFC5144525.1"/>
    <property type="molecule type" value="Genomic_DNA"/>
</dbReference>
<dbReference type="Proteomes" id="UP001596222">
    <property type="component" value="Unassembled WGS sequence"/>
</dbReference>
<evidence type="ECO:0000313" key="3">
    <source>
        <dbReference type="Proteomes" id="UP001596222"/>
    </source>
</evidence>
<feature type="region of interest" description="Disordered" evidence="1">
    <location>
        <begin position="1"/>
        <end position="38"/>
    </location>
</feature>
<feature type="compositionally biased region" description="Basic and acidic residues" evidence="1">
    <location>
        <begin position="23"/>
        <end position="32"/>
    </location>
</feature>
<accession>A0ABV9ZWJ7</accession>
<dbReference type="RefSeq" id="WP_382038400.1">
    <property type="nucleotide sequence ID" value="NZ_JBHSKJ010000003.1"/>
</dbReference>
<keyword evidence="3" id="KW-1185">Reference proteome</keyword>
<organism evidence="2 3">
    <name type="scientific">Streptomyces aureoversilis</name>
    <dbReference type="NCBI Taxonomy" id="67277"/>
    <lineage>
        <taxon>Bacteria</taxon>
        <taxon>Bacillati</taxon>
        <taxon>Actinomycetota</taxon>
        <taxon>Actinomycetes</taxon>
        <taxon>Kitasatosporales</taxon>
        <taxon>Streptomycetaceae</taxon>
        <taxon>Streptomyces</taxon>
    </lineage>
</organism>
<protein>
    <submittedName>
        <fullName evidence="2">Uncharacterized protein</fullName>
    </submittedName>
</protein>
<sequence length="72" mass="8294">MPQRPQLRPDGTQGPKSGSDSPYRWDGDRDYKPNGCIKLKPSGIRDLKSCRDTYPQAHQNLHLLTPWYTQEP</sequence>